<proteinExistence type="predicted"/>
<reference evidence="1" key="1">
    <citation type="submission" date="2023-04" db="EMBL/GenBank/DDBJ databases">
        <title>A chromosome-level genome assembly of the parasitoid wasp Eretmocerus hayati.</title>
        <authorList>
            <person name="Zhong Y."/>
            <person name="Liu S."/>
            <person name="Liu Y."/>
        </authorList>
    </citation>
    <scope>NUCLEOTIDE SEQUENCE</scope>
    <source>
        <strain evidence="1">ZJU_SS_LIU_2023</strain>
    </source>
</reference>
<keyword evidence="2" id="KW-1185">Reference proteome</keyword>
<evidence type="ECO:0000313" key="1">
    <source>
        <dbReference type="EMBL" id="KAJ8680925.1"/>
    </source>
</evidence>
<gene>
    <name evidence="1" type="ORF">QAD02_016712</name>
</gene>
<organism evidence="1 2">
    <name type="scientific">Eretmocerus hayati</name>
    <dbReference type="NCBI Taxonomy" id="131215"/>
    <lineage>
        <taxon>Eukaryota</taxon>
        <taxon>Metazoa</taxon>
        <taxon>Ecdysozoa</taxon>
        <taxon>Arthropoda</taxon>
        <taxon>Hexapoda</taxon>
        <taxon>Insecta</taxon>
        <taxon>Pterygota</taxon>
        <taxon>Neoptera</taxon>
        <taxon>Endopterygota</taxon>
        <taxon>Hymenoptera</taxon>
        <taxon>Apocrita</taxon>
        <taxon>Proctotrupomorpha</taxon>
        <taxon>Chalcidoidea</taxon>
        <taxon>Aphelinidae</taxon>
        <taxon>Aphelininae</taxon>
        <taxon>Eretmocerus</taxon>
    </lineage>
</organism>
<evidence type="ECO:0000313" key="2">
    <source>
        <dbReference type="Proteomes" id="UP001239111"/>
    </source>
</evidence>
<dbReference type="EMBL" id="CM056742">
    <property type="protein sequence ID" value="KAJ8680925.1"/>
    <property type="molecule type" value="Genomic_DNA"/>
</dbReference>
<sequence length="523" mass="58585">MAKTVEIEVVESSVPSSVSKHRSPEKCASGRVLEESPASYKPLLKDPLSKHRVATDWIFNHLFLILLVIWLGVCFFGRYRMIEIRQPSNQNKYSRTHDYWSSNRQSASYPSYSDTSYKSVRPVDDLIDYVYEFHYNGGLFFLIASLFSTGMLILGSLRILCKYPKQFATVGYNFVLLSMVISILIFIVVTVAAAVEEPAIILLTVPCSVMMLINFSVISSIRSIGVDSIAIFIKKTCQALLHCRFLILYALSILLSHLLIASFTYVIMISLSKVIPTTIAFFGGLYVCLCIWYLNQMVVAGVLATWHSKQSEPCTAKNVLWPYVKTIGRFHFGSAALQATYIIPLCLSILACVKSKIENVSFKACIATWICKLDMIFNIADCTSIETAVNGLDFFRAARRVHNLVAKHSFLYLGLVATVHVICFCTSIAIGLVSFILCKVFFFIVYPQIFDESNRDYRIQVAVIAEMVLLLTTAWLIMGTAIQTTLLCSLESNEIEKIDDKLGCQMKEFDAEASAPPLAAVQE</sequence>
<dbReference type="Proteomes" id="UP001239111">
    <property type="component" value="Chromosome 2"/>
</dbReference>
<accession>A0ACC2PGN4</accession>
<name>A0ACC2PGN4_9HYME</name>
<comment type="caution">
    <text evidence="1">The sequence shown here is derived from an EMBL/GenBank/DDBJ whole genome shotgun (WGS) entry which is preliminary data.</text>
</comment>
<protein>
    <submittedName>
        <fullName evidence="1">Uncharacterized protein</fullName>
    </submittedName>
</protein>